<reference evidence="3 4" key="1">
    <citation type="journal article" date="2019" name="Nat. Ecol. Evol.">
        <title>Megaphylogeny resolves global patterns of mushroom evolution.</title>
        <authorList>
            <person name="Varga T."/>
            <person name="Krizsan K."/>
            <person name="Foldi C."/>
            <person name="Dima B."/>
            <person name="Sanchez-Garcia M."/>
            <person name="Sanchez-Ramirez S."/>
            <person name="Szollosi G.J."/>
            <person name="Szarkandi J.G."/>
            <person name="Papp V."/>
            <person name="Albert L."/>
            <person name="Andreopoulos W."/>
            <person name="Angelini C."/>
            <person name="Antonin V."/>
            <person name="Barry K.W."/>
            <person name="Bougher N.L."/>
            <person name="Buchanan P."/>
            <person name="Buyck B."/>
            <person name="Bense V."/>
            <person name="Catcheside P."/>
            <person name="Chovatia M."/>
            <person name="Cooper J."/>
            <person name="Damon W."/>
            <person name="Desjardin D."/>
            <person name="Finy P."/>
            <person name="Geml J."/>
            <person name="Haridas S."/>
            <person name="Hughes K."/>
            <person name="Justo A."/>
            <person name="Karasinski D."/>
            <person name="Kautmanova I."/>
            <person name="Kiss B."/>
            <person name="Kocsube S."/>
            <person name="Kotiranta H."/>
            <person name="LaButti K.M."/>
            <person name="Lechner B.E."/>
            <person name="Liimatainen K."/>
            <person name="Lipzen A."/>
            <person name="Lukacs Z."/>
            <person name="Mihaltcheva S."/>
            <person name="Morgado L.N."/>
            <person name="Niskanen T."/>
            <person name="Noordeloos M.E."/>
            <person name="Ohm R.A."/>
            <person name="Ortiz-Santana B."/>
            <person name="Ovrebo C."/>
            <person name="Racz N."/>
            <person name="Riley R."/>
            <person name="Savchenko A."/>
            <person name="Shiryaev A."/>
            <person name="Soop K."/>
            <person name="Spirin V."/>
            <person name="Szebenyi C."/>
            <person name="Tomsovsky M."/>
            <person name="Tulloss R.E."/>
            <person name="Uehling J."/>
            <person name="Grigoriev I.V."/>
            <person name="Vagvolgyi C."/>
            <person name="Papp T."/>
            <person name="Martin F.M."/>
            <person name="Miettinen O."/>
            <person name="Hibbett D.S."/>
            <person name="Nagy L.G."/>
        </authorList>
    </citation>
    <scope>NUCLEOTIDE SEQUENCE [LARGE SCALE GENOMIC DNA]</scope>
    <source>
        <strain evidence="3 4">OMC1185</strain>
    </source>
</reference>
<evidence type="ECO:0000313" key="4">
    <source>
        <dbReference type="Proteomes" id="UP000305948"/>
    </source>
</evidence>
<feature type="transmembrane region" description="Helical" evidence="2">
    <location>
        <begin position="118"/>
        <end position="141"/>
    </location>
</feature>
<dbReference type="EMBL" id="ML213507">
    <property type="protein sequence ID" value="TFK53646.1"/>
    <property type="molecule type" value="Genomic_DNA"/>
</dbReference>
<name>A0A5C3NB28_9AGAM</name>
<keyword evidence="2" id="KW-0812">Transmembrane</keyword>
<keyword evidence="2" id="KW-0472">Membrane</keyword>
<evidence type="ECO:0000313" key="3">
    <source>
        <dbReference type="EMBL" id="TFK53646.1"/>
    </source>
</evidence>
<keyword evidence="2" id="KW-1133">Transmembrane helix</keyword>
<protein>
    <recommendedName>
        <fullName evidence="5">Brain protein I3</fullName>
    </recommendedName>
</protein>
<accession>A0A5C3NB28</accession>
<proteinExistence type="predicted"/>
<evidence type="ECO:0008006" key="5">
    <source>
        <dbReference type="Google" id="ProtNLM"/>
    </source>
</evidence>
<gene>
    <name evidence="3" type="ORF">OE88DRAFT_1717837</name>
</gene>
<dbReference type="OrthoDB" id="2564984at2759"/>
<evidence type="ECO:0000256" key="1">
    <source>
        <dbReference type="SAM" id="MobiDB-lite"/>
    </source>
</evidence>
<dbReference type="AlphaFoldDB" id="A0A5C3NB28"/>
<organism evidence="3 4">
    <name type="scientific">Heliocybe sulcata</name>
    <dbReference type="NCBI Taxonomy" id="5364"/>
    <lineage>
        <taxon>Eukaryota</taxon>
        <taxon>Fungi</taxon>
        <taxon>Dikarya</taxon>
        <taxon>Basidiomycota</taxon>
        <taxon>Agaricomycotina</taxon>
        <taxon>Agaricomycetes</taxon>
        <taxon>Gloeophyllales</taxon>
        <taxon>Gloeophyllaceae</taxon>
        <taxon>Heliocybe</taxon>
    </lineage>
</organism>
<sequence length="160" mass="17425">MTSSLPSENPPSYDAAMTEVSGSVPRPAPAEKKQENAVQQAPRPPTVAAYQPDPSPSSPYRPTSPPTFMPPTPVYHYVNPRTGEHIASLMPPDHPEMVCLQEGRHIAETRYGLLGQSLISLDTCVLAAILWFPLGIGLCLLDRKVRCRRCGMMIDEGLCG</sequence>
<dbReference type="Proteomes" id="UP000305948">
    <property type="component" value="Unassembled WGS sequence"/>
</dbReference>
<feature type="compositionally biased region" description="Pro residues" evidence="1">
    <location>
        <begin position="53"/>
        <end position="71"/>
    </location>
</feature>
<feature type="region of interest" description="Disordered" evidence="1">
    <location>
        <begin position="1"/>
        <end position="71"/>
    </location>
</feature>
<evidence type="ECO:0000256" key="2">
    <source>
        <dbReference type="SAM" id="Phobius"/>
    </source>
</evidence>
<keyword evidence="4" id="KW-1185">Reference proteome</keyword>